<dbReference type="Proteomes" id="UP000245884">
    <property type="component" value="Unassembled WGS sequence"/>
</dbReference>
<dbReference type="RefSeq" id="XP_025361251.1">
    <property type="nucleotide sequence ID" value="XM_025509597.1"/>
</dbReference>
<protein>
    <submittedName>
        <fullName evidence="1">Uncharacterized protein</fullName>
    </submittedName>
</protein>
<evidence type="ECO:0000313" key="2">
    <source>
        <dbReference type="Proteomes" id="UP000245884"/>
    </source>
</evidence>
<organism evidence="1 2">
    <name type="scientific">Jaminaea rosea</name>
    <dbReference type="NCBI Taxonomy" id="1569628"/>
    <lineage>
        <taxon>Eukaryota</taxon>
        <taxon>Fungi</taxon>
        <taxon>Dikarya</taxon>
        <taxon>Basidiomycota</taxon>
        <taxon>Ustilaginomycotina</taxon>
        <taxon>Exobasidiomycetes</taxon>
        <taxon>Microstromatales</taxon>
        <taxon>Microstromatales incertae sedis</taxon>
        <taxon>Jaminaea</taxon>
    </lineage>
</organism>
<proteinExistence type="predicted"/>
<dbReference type="EMBL" id="KZ819671">
    <property type="protein sequence ID" value="PWN26639.1"/>
    <property type="molecule type" value="Genomic_DNA"/>
</dbReference>
<sequence length="81" mass="8852">MDLGPSWVFVLERLGGASTRRGKELRARPQPLCCREARSAQLSAQQAWRSLSVLALQAAPANESAFAALAQRRVPFATTTR</sequence>
<gene>
    <name evidence="1" type="ORF">BDZ90DRAFT_44446</name>
</gene>
<evidence type="ECO:0000313" key="1">
    <source>
        <dbReference type="EMBL" id="PWN26639.1"/>
    </source>
</evidence>
<dbReference type="AlphaFoldDB" id="A0A316UMZ6"/>
<dbReference type="GeneID" id="37031420"/>
<reference evidence="1 2" key="1">
    <citation type="journal article" date="2018" name="Mol. Biol. Evol.">
        <title>Broad Genomic Sampling Reveals a Smut Pathogenic Ancestry of the Fungal Clade Ustilaginomycotina.</title>
        <authorList>
            <person name="Kijpornyongpan T."/>
            <person name="Mondo S.J."/>
            <person name="Barry K."/>
            <person name="Sandor L."/>
            <person name="Lee J."/>
            <person name="Lipzen A."/>
            <person name="Pangilinan J."/>
            <person name="LaButti K."/>
            <person name="Hainaut M."/>
            <person name="Henrissat B."/>
            <person name="Grigoriev I.V."/>
            <person name="Spatafora J.W."/>
            <person name="Aime M.C."/>
        </authorList>
    </citation>
    <scope>NUCLEOTIDE SEQUENCE [LARGE SCALE GENOMIC DNA]</scope>
    <source>
        <strain evidence="1 2">MCA 5214</strain>
    </source>
</reference>
<name>A0A316UMZ6_9BASI</name>
<accession>A0A316UMZ6</accession>
<keyword evidence="2" id="KW-1185">Reference proteome</keyword>